<dbReference type="EMBL" id="RWBG01000003">
    <property type="protein sequence ID" value="RSK39929.1"/>
    <property type="molecule type" value="Genomic_DNA"/>
</dbReference>
<proteinExistence type="predicted"/>
<evidence type="ECO:0000313" key="3">
    <source>
        <dbReference type="Proteomes" id="UP000270620"/>
    </source>
</evidence>
<reference evidence="2 3" key="1">
    <citation type="submission" date="2018-12" db="EMBL/GenBank/DDBJ databases">
        <title>Mangrovimonas spongiae sp. nov., a novel member of the genus Mangrovimonas isolated from marine sponge.</title>
        <authorList>
            <person name="Zhuang L."/>
            <person name="Luo L."/>
        </authorList>
    </citation>
    <scope>NUCLEOTIDE SEQUENCE [LARGE SCALE GENOMIC DNA]</scope>
    <source>
        <strain evidence="2 3">HN-E26</strain>
    </source>
</reference>
<gene>
    <name evidence="2" type="ORF">EJA19_08585</name>
</gene>
<evidence type="ECO:0008006" key="4">
    <source>
        <dbReference type="Google" id="ProtNLM"/>
    </source>
</evidence>
<name>A0A428K0E4_9FLAO</name>
<protein>
    <recommendedName>
        <fullName evidence="4">Lipocalin-like domain-containing protein</fullName>
    </recommendedName>
</protein>
<evidence type="ECO:0000313" key="2">
    <source>
        <dbReference type="EMBL" id="RSK39929.1"/>
    </source>
</evidence>
<dbReference type="RefSeq" id="WP_125467953.1">
    <property type="nucleotide sequence ID" value="NZ_RWBG01000003.1"/>
</dbReference>
<organism evidence="2 3">
    <name type="scientific">Mangrovimonas spongiae</name>
    <dbReference type="NCBI Taxonomy" id="2494697"/>
    <lineage>
        <taxon>Bacteria</taxon>
        <taxon>Pseudomonadati</taxon>
        <taxon>Bacteroidota</taxon>
        <taxon>Flavobacteriia</taxon>
        <taxon>Flavobacteriales</taxon>
        <taxon>Flavobacteriaceae</taxon>
        <taxon>Mangrovimonas</taxon>
    </lineage>
</organism>
<dbReference type="PROSITE" id="PS51257">
    <property type="entry name" value="PROKAR_LIPOPROTEIN"/>
    <property type="match status" value="1"/>
</dbReference>
<sequence length="135" mass="15500">MLSKSLLSLFLCIALFSSCSSDDDNNDQPETPSNVNIYDKWWYDSEDFAADIYFHSNGQYEQRLEMLGNTYTATGDWFWLNEDETIMKIENLVGDAQGVNEGWFKFTDKQNTTITIQQALDGENYSGDVIFNDVD</sequence>
<keyword evidence="3" id="KW-1185">Reference proteome</keyword>
<feature type="chain" id="PRO_5019485984" description="Lipocalin-like domain-containing protein" evidence="1">
    <location>
        <begin position="23"/>
        <end position="135"/>
    </location>
</feature>
<dbReference type="OrthoDB" id="1381710at2"/>
<keyword evidence="1" id="KW-0732">Signal</keyword>
<accession>A0A428K0E4</accession>
<comment type="caution">
    <text evidence="2">The sequence shown here is derived from an EMBL/GenBank/DDBJ whole genome shotgun (WGS) entry which is preliminary data.</text>
</comment>
<feature type="signal peptide" evidence="1">
    <location>
        <begin position="1"/>
        <end position="22"/>
    </location>
</feature>
<evidence type="ECO:0000256" key="1">
    <source>
        <dbReference type="SAM" id="SignalP"/>
    </source>
</evidence>
<dbReference type="Proteomes" id="UP000270620">
    <property type="component" value="Unassembled WGS sequence"/>
</dbReference>
<dbReference type="AlphaFoldDB" id="A0A428K0E4"/>